<dbReference type="AlphaFoldDB" id="A0A6L6J164"/>
<comment type="similarity">
    <text evidence="1">Belongs to the NipSnap family.</text>
</comment>
<dbReference type="Pfam" id="PF07978">
    <property type="entry name" value="NIPSNAP"/>
    <property type="match status" value="1"/>
</dbReference>
<proteinExistence type="inferred from homology"/>
<feature type="domain" description="NIPSNAP" evidence="2">
    <location>
        <begin position="12"/>
        <end position="107"/>
    </location>
</feature>
<dbReference type="InterPro" id="IPR012577">
    <property type="entry name" value="NIPSNAP"/>
</dbReference>
<dbReference type="Gene3D" id="3.30.70.100">
    <property type="match status" value="1"/>
</dbReference>
<dbReference type="SUPFAM" id="SSF54909">
    <property type="entry name" value="Dimeric alpha+beta barrel"/>
    <property type="match status" value="1"/>
</dbReference>
<accession>A0A6L6J164</accession>
<evidence type="ECO:0000259" key="2">
    <source>
        <dbReference type="Pfam" id="PF07978"/>
    </source>
</evidence>
<gene>
    <name evidence="3" type="ORF">GL284_19715</name>
</gene>
<dbReference type="InterPro" id="IPR051557">
    <property type="entry name" value="NipSnap_domain"/>
</dbReference>
<dbReference type="PANTHER" id="PTHR21017:SF17">
    <property type="entry name" value="PROTEIN NIPSNAP"/>
    <property type="match status" value="1"/>
</dbReference>
<dbReference type="PANTHER" id="PTHR21017">
    <property type="entry name" value="NIPSNAP-RELATED"/>
    <property type="match status" value="1"/>
</dbReference>
<evidence type="ECO:0000313" key="3">
    <source>
        <dbReference type="EMBL" id="MTH66485.1"/>
    </source>
</evidence>
<keyword evidence="4" id="KW-1185">Reference proteome</keyword>
<reference evidence="3 4" key="1">
    <citation type="submission" date="2019-11" db="EMBL/GenBank/DDBJ databases">
        <authorList>
            <person name="Dong K."/>
        </authorList>
    </citation>
    <scope>NUCLEOTIDE SEQUENCE [LARGE SCALE GENOMIC DNA]</scope>
    <source>
        <strain evidence="3 4">DK608</strain>
    </source>
</reference>
<comment type="caution">
    <text evidence="3">The sequence shown here is derived from an EMBL/GenBank/DDBJ whole genome shotgun (WGS) entry which is preliminary data.</text>
</comment>
<dbReference type="Proteomes" id="UP000478740">
    <property type="component" value="Unassembled WGS sequence"/>
</dbReference>
<organism evidence="3 4">
    <name type="scientific">Paracoccus shanxieyensis</name>
    <dbReference type="NCBI Taxonomy" id="2675752"/>
    <lineage>
        <taxon>Bacteria</taxon>
        <taxon>Pseudomonadati</taxon>
        <taxon>Pseudomonadota</taxon>
        <taxon>Alphaproteobacteria</taxon>
        <taxon>Rhodobacterales</taxon>
        <taxon>Paracoccaceae</taxon>
        <taxon>Paracoccus</taxon>
    </lineage>
</organism>
<sequence>MLTAPANRPLVNLRYYTIAPRKMAEFLDVFDRLAMPVLIRSLGAPIGFYTSTVGTLNQVVHLWAYEDMADMERRWQARDADPDFPEYLRASAHLVIAQEDRLVKATPLASLTQV</sequence>
<dbReference type="RefSeq" id="WP_155046182.1">
    <property type="nucleotide sequence ID" value="NZ_WMIH01000034.1"/>
</dbReference>
<name>A0A6L6J164_9RHOB</name>
<protein>
    <submittedName>
        <fullName evidence="3">NIPSNAP family protein</fullName>
    </submittedName>
</protein>
<evidence type="ECO:0000313" key="4">
    <source>
        <dbReference type="Proteomes" id="UP000478740"/>
    </source>
</evidence>
<dbReference type="InterPro" id="IPR011008">
    <property type="entry name" value="Dimeric_a/b-barrel"/>
</dbReference>
<evidence type="ECO:0000256" key="1">
    <source>
        <dbReference type="ARBA" id="ARBA00005291"/>
    </source>
</evidence>
<dbReference type="EMBL" id="WMII01000034">
    <property type="protein sequence ID" value="MTH66485.1"/>
    <property type="molecule type" value="Genomic_DNA"/>
</dbReference>